<evidence type="ECO:0000313" key="19">
    <source>
        <dbReference type="Proteomes" id="UP000284660"/>
    </source>
</evidence>
<reference evidence="11" key="7">
    <citation type="submission" date="2023-01" db="EMBL/GenBank/DDBJ databases">
        <title>Human gut microbiome strain richness.</title>
        <authorList>
            <person name="Chen-Liaw A."/>
        </authorList>
    </citation>
    <scope>NUCLEOTIDE SEQUENCE</scope>
    <source>
        <strain evidence="11">RTP21484st1_E5_RTP21484_190118</strain>
    </source>
</reference>
<reference evidence="13" key="3">
    <citation type="journal article" date="2018" name="BMC Genomics">
        <title>Whole genome sequencing and function prediction of 133 gut anaerobes isolated from chicken caecum in pure cultures.</title>
        <authorList>
            <person name="Medvecky M."/>
            <person name="Cejkova D."/>
            <person name="Polansky O."/>
            <person name="Karasova D."/>
            <person name="Kubasova T."/>
            <person name="Cizek A."/>
            <person name="Rychlik I."/>
        </authorList>
    </citation>
    <scope>NUCLEOTIDE SEQUENCE</scope>
    <source>
        <strain evidence="13">An199</strain>
    </source>
</reference>
<proteinExistence type="inferred from homology"/>
<comment type="similarity">
    <text evidence="2">Belongs to the SusD family.</text>
</comment>
<evidence type="ECO:0000313" key="11">
    <source>
        <dbReference type="EMBL" id="MDB9005744.1"/>
    </source>
</evidence>
<evidence type="ECO:0000259" key="7">
    <source>
        <dbReference type="Pfam" id="PF14322"/>
    </source>
</evidence>
<reference evidence="14 19" key="4">
    <citation type="submission" date="2018-08" db="EMBL/GenBank/DDBJ databases">
        <title>A genome reference for cultivated species of the human gut microbiota.</title>
        <authorList>
            <person name="Zou Y."/>
            <person name="Xue W."/>
            <person name="Luo G."/>
        </authorList>
    </citation>
    <scope>NUCLEOTIDE SEQUENCE [LARGE SCALE GENOMIC DNA]</scope>
    <source>
        <strain evidence="14 19">AM30-4</strain>
    </source>
</reference>
<dbReference type="InterPro" id="IPR011990">
    <property type="entry name" value="TPR-like_helical_dom_sf"/>
</dbReference>
<reference evidence="16 17" key="1">
    <citation type="submission" date="2015-09" db="EMBL/GenBank/DDBJ databases">
        <authorList>
            <consortium name="Pathogen Informatics"/>
        </authorList>
    </citation>
    <scope>NUCLEOTIDE SEQUENCE [LARGE SCALE GENOMIC DNA]</scope>
    <source>
        <strain evidence="9 16">2789STDY5608822</strain>
        <strain evidence="8 17">2789STDY5608872</strain>
    </source>
</reference>
<evidence type="ECO:0000256" key="3">
    <source>
        <dbReference type="ARBA" id="ARBA00022729"/>
    </source>
</evidence>
<dbReference type="GO" id="GO:0009279">
    <property type="term" value="C:cell outer membrane"/>
    <property type="evidence" value="ECO:0007669"/>
    <property type="project" value="UniProtKB-SubCell"/>
</dbReference>
<sequence length="530" mass="59428">MKKILTTAILCAGLVGFTACDSFLDEDPKSSLTLDTYYKTSADIIGNVNYLYRDGAPDKMGNMTGAYRGSSLSVMNMVTGYFVNEYEGQEVDCSYARQLTRQDFTQSCCNYLTNDTWKSCYKSINVANAVIKYVDGVEMDNQAQYKAEARFFRALNYFYLVKMFGDVPMVTEPTEDATLVEYPTRTAASEVFNTVIIPDLQFAVENLPNATFAGNSHRVTKYAADMLLADVYMRLGEYANAVTPLKDVINSGKFALATNDNLAEGSAFNKLRTTDDLPEVIYAREYDAAISPNGNIPVHAFNLISPTFFANSSTGNKYSLWVNVYGVSERYLNVYGEKDLRAQMNQFFHRTYTHPVDGTTLDMKMLCNWYWYDETAILETGKGTKDWNFYRYAETLLSAAEAIAQSSGVNAEAAGYLAQVKARANMEGKDVSTIASELQRLGKQAFIEECWKERLREFPLEMKIWDDCVRTGKFPQISATNKGEVQFVDLIGAKNGSGATFKATDLYWPIPVNEIQRNPNLTQNEGYSAK</sequence>
<keyword evidence="3" id="KW-0732">Signal</keyword>
<dbReference type="EMBL" id="NFJX01000042">
    <property type="protein sequence ID" value="OUP13099.1"/>
    <property type="molecule type" value="Genomic_DNA"/>
</dbReference>
<reference evidence="15" key="8">
    <citation type="submission" date="2023-03" db="EMBL/GenBank/DDBJ databases">
        <title>Parabacteroides distasonis, a bacteria resistant against UC.</title>
        <authorList>
            <person name="Dai W."/>
        </authorList>
    </citation>
    <scope>NUCLEOTIDE SEQUENCE</scope>
    <source>
        <strain evidence="15">F1-28</strain>
    </source>
</reference>
<evidence type="ECO:0000313" key="13">
    <source>
        <dbReference type="EMBL" id="OUP13099.1"/>
    </source>
</evidence>
<gene>
    <name evidence="13" type="ORF">B5F32_21245</name>
    <name evidence="14" type="ORF">DW782_13520</name>
    <name evidence="9" type="ORF">ERS852380_02060</name>
    <name evidence="8" type="ORF">ERS852429_00228</name>
    <name evidence="12" type="ORF">GKD59_09285</name>
    <name evidence="10" type="ORF">LI194_21455</name>
    <name evidence="15" type="ORF">P2T59_03195</name>
    <name evidence="11" type="ORF">PN599_12095</name>
</gene>
<evidence type="ECO:0000256" key="2">
    <source>
        <dbReference type="ARBA" id="ARBA00006275"/>
    </source>
</evidence>
<reference evidence="18" key="2">
    <citation type="submission" date="2017-04" db="EMBL/GenBank/DDBJ databases">
        <title>Function of individual gut microbiota members based on whole genome sequencing of pure cultures obtained from chicken caecum.</title>
        <authorList>
            <person name="Medvecky M."/>
            <person name="Cejkova D."/>
            <person name="Polansky O."/>
            <person name="Karasova D."/>
            <person name="Kubasova T."/>
            <person name="Cizek A."/>
            <person name="Rychlik I."/>
        </authorList>
    </citation>
    <scope>NUCLEOTIDE SEQUENCE [LARGE SCALE GENOMIC DNA]</scope>
    <source>
        <strain evidence="18">An199</strain>
    </source>
</reference>
<reference evidence="10" key="6">
    <citation type="submission" date="2021-10" db="EMBL/GenBank/DDBJ databases">
        <title>Collection of gut derived symbiotic bacterial strains cultured from healthy donors.</title>
        <authorList>
            <person name="Lin H."/>
            <person name="Littmann E."/>
            <person name="Kohout C."/>
            <person name="Pamer E.G."/>
        </authorList>
    </citation>
    <scope>NUCLEOTIDE SEQUENCE</scope>
    <source>
        <strain evidence="10">DFI.2.94</strain>
    </source>
</reference>
<comment type="subcellular location">
    <subcellularLocation>
        <location evidence="1">Cell outer membrane</location>
    </subcellularLocation>
</comment>
<dbReference type="GeneID" id="93524752"/>
<dbReference type="AlphaFoldDB" id="A0A173R432"/>
<evidence type="ECO:0000313" key="10">
    <source>
        <dbReference type="EMBL" id="MCB6520351.1"/>
    </source>
</evidence>
<keyword evidence="4" id="KW-0472">Membrane</keyword>
<dbReference type="EMBL" id="WKLT01000006">
    <property type="protein sequence ID" value="MRY58095.1"/>
    <property type="molecule type" value="Genomic_DNA"/>
</dbReference>
<reference evidence="12 20" key="5">
    <citation type="journal article" date="2019" name="Nat. Med.">
        <title>A library of human gut bacterial isolates paired with longitudinal multiomics data enables mechanistic microbiome research.</title>
        <authorList>
            <person name="Poyet M."/>
            <person name="Groussin M."/>
            <person name="Gibbons S.M."/>
            <person name="Avila-Pacheco J."/>
            <person name="Jiang X."/>
            <person name="Kearney S.M."/>
            <person name="Perrotta A.R."/>
            <person name="Berdy B."/>
            <person name="Zhao S."/>
            <person name="Lieberman T.D."/>
            <person name="Swanson P.K."/>
            <person name="Smith M."/>
            <person name="Roesemann S."/>
            <person name="Alexander J.E."/>
            <person name="Rich S.A."/>
            <person name="Livny J."/>
            <person name="Vlamakis H."/>
            <person name="Clish C."/>
            <person name="Bullock K."/>
            <person name="Deik A."/>
            <person name="Scott J."/>
            <person name="Pierce K.A."/>
            <person name="Xavier R.J."/>
            <person name="Alm E.J."/>
        </authorList>
    </citation>
    <scope>NUCLEOTIDE SEQUENCE [LARGE SCALE GENOMIC DNA]</scope>
    <source>
        <strain evidence="12 20">BIOML-A41</strain>
    </source>
</reference>
<dbReference type="PROSITE" id="PS51257">
    <property type="entry name" value="PROKAR_LIPOPROTEIN"/>
    <property type="match status" value="1"/>
</dbReference>
<evidence type="ECO:0000313" key="12">
    <source>
        <dbReference type="EMBL" id="MRY58095.1"/>
    </source>
</evidence>
<dbReference type="Proteomes" id="UP000195950">
    <property type="component" value="Unassembled WGS sequence"/>
</dbReference>
<feature type="domain" description="SusD-like N-terminal" evidence="7">
    <location>
        <begin position="64"/>
        <end position="233"/>
    </location>
</feature>
<evidence type="ECO:0000256" key="5">
    <source>
        <dbReference type="ARBA" id="ARBA00023237"/>
    </source>
</evidence>
<evidence type="ECO:0000259" key="6">
    <source>
        <dbReference type="Pfam" id="PF07980"/>
    </source>
</evidence>
<organism evidence="8 17">
    <name type="scientific">Parabacteroides distasonis</name>
    <dbReference type="NCBI Taxonomy" id="823"/>
    <lineage>
        <taxon>Bacteria</taxon>
        <taxon>Pseudomonadati</taxon>
        <taxon>Bacteroidota</taxon>
        <taxon>Bacteroidia</taxon>
        <taxon>Bacteroidales</taxon>
        <taxon>Tannerellaceae</taxon>
        <taxon>Parabacteroides</taxon>
    </lineage>
</organism>
<dbReference type="InterPro" id="IPR033985">
    <property type="entry name" value="SusD-like_N"/>
</dbReference>
<dbReference type="Pfam" id="PF07980">
    <property type="entry name" value="SusD_RagB"/>
    <property type="match status" value="1"/>
</dbReference>
<evidence type="ECO:0000313" key="18">
    <source>
        <dbReference type="Proteomes" id="UP000195950"/>
    </source>
</evidence>
<dbReference type="EMBL" id="CP120353">
    <property type="protein sequence ID" value="WET64994.1"/>
    <property type="molecule type" value="Genomic_DNA"/>
</dbReference>
<feature type="domain" description="RagB/SusD" evidence="6">
    <location>
        <begin position="345"/>
        <end position="527"/>
    </location>
</feature>
<dbReference type="EMBL" id="JAJCNI010000053">
    <property type="protein sequence ID" value="MCB6520351.1"/>
    <property type="molecule type" value="Genomic_DNA"/>
</dbReference>
<dbReference type="SUPFAM" id="SSF48452">
    <property type="entry name" value="TPR-like"/>
    <property type="match status" value="1"/>
</dbReference>
<dbReference type="RefSeq" id="WP_008779636.1">
    <property type="nucleotide sequence ID" value="NZ_BAABYH010000001.1"/>
</dbReference>
<evidence type="ECO:0000313" key="20">
    <source>
        <dbReference type="Proteomes" id="UP000463337"/>
    </source>
</evidence>
<evidence type="ECO:0000313" key="14">
    <source>
        <dbReference type="EMBL" id="RHD73428.1"/>
    </source>
</evidence>
<dbReference type="EMBL" id="JAQMPJ010000010">
    <property type="protein sequence ID" value="MDB9005744.1"/>
    <property type="molecule type" value="Genomic_DNA"/>
</dbReference>
<dbReference type="Proteomes" id="UP001221009">
    <property type="component" value="Chromosome"/>
</dbReference>
<dbReference type="Pfam" id="PF14322">
    <property type="entry name" value="SusD-like_3"/>
    <property type="match status" value="1"/>
</dbReference>
<accession>A0A173R432</accession>
<dbReference type="Proteomes" id="UP000095455">
    <property type="component" value="Unassembled WGS sequence"/>
</dbReference>
<evidence type="ECO:0000313" key="15">
    <source>
        <dbReference type="EMBL" id="WET64994.1"/>
    </source>
</evidence>
<keyword evidence="5" id="KW-0998">Cell outer membrane</keyword>
<dbReference type="EMBL" id="CYXP01000001">
    <property type="protein sequence ID" value="CUM72592.1"/>
    <property type="molecule type" value="Genomic_DNA"/>
</dbReference>
<dbReference type="Proteomes" id="UP001198806">
    <property type="component" value="Unassembled WGS sequence"/>
</dbReference>
<dbReference type="EMBL" id="CYYK01000006">
    <property type="protein sequence ID" value="CUO32914.1"/>
    <property type="molecule type" value="Genomic_DNA"/>
</dbReference>
<dbReference type="Gene3D" id="1.25.40.390">
    <property type="match status" value="1"/>
</dbReference>
<evidence type="ECO:0000256" key="4">
    <source>
        <dbReference type="ARBA" id="ARBA00023136"/>
    </source>
</evidence>
<dbReference type="Proteomes" id="UP000095591">
    <property type="component" value="Unassembled WGS sequence"/>
</dbReference>
<evidence type="ECO:0000313" key="16">
    <source>
        <dbReference type="Proteomes" id="UP000095455"/>
    </source>
</evidence>
<name>A0A173R432_PARDI</name>
<dbReference type="EMBL" id="QSJN01000008">
    <property type="protein sequence ID" value="RHD73428.1"/>
    <property type="molecule type" value="Genomic_DNA"/>
</dbReference>
<evidence type="ECO:0000313" key="17">
    <source>
        <dbReference type="Proteomes" id="UP000095591"/>
    </source>
</evidence>
<evidence type="ECO:0000313" key="9">
    <source>
        <dbReference type="EMBL" id="CUO32914.1"/>
    </source>
</evidence>
<dbReference type="Proteomes" id="UP000463337">
    <property type="component" value="Unassembled WGS sequence"/>
</dbReference>
<dbReference type="InterPro" id="IPR012944">
    <property type="entry name" value="SusD_RagB_dom"/>
</dbReference>
<evidence type="ECO:0000313" key="8">
    <source>
        <dbReference type="EMBL" id="CUM72592.1"/>
    </source>
</evidence>
<dbReference type="Proteomes" id="UP001210126">
    <property type="component" value="Unassembled WGS sequence"/>
</dbReference>
<evidence type="ECO:0000256" key="1">
    <source>
        <dbReference type="ARBA" id="ARBA00004442"/>
    </source>
</evidence>
<protein>
    <submittedName>
        <fullName evidence="8 10">SusD family</fullName>
    </submittedName>
</protein>
<dbReference type="Proteomes" id="UP000284660">
    <property type="component" value="Unassembled WGS sequence"/>
</dbReference>